<organism evidence="2 3">
    <name type="scientific">Lasallia pustulata</name>
    <dbReference type="NCBI Taxonomy" id="136370"/>
    <lineage>
        <taxon>Eukaryota</taxon>
        <taxon>Fungi</taxon>
        <taxon>Dikarya</taxon>
        <taxon>Ascomycota</taxon>
        <taxon>Pezizomycotina</taxon>
        <taxon>Lecanoromycetes</taxon>
        <taxon>OSLEUM clade</taxon>
        <taxon>Umbilicariomycetidae</taxon>
        <taxon>Umbilicariales</taxon>
        <taxon>Umbilicariaceae</taxon>
        <taxon>Lasallia</taxon>
    </lineage>
</organism>
<dbReference type="EMBL" id="VXIT01000013">
    <property type="protein sequence ID" value="KAA6408483.1"/>
    <property type="molecule type" value="Genomic_DNA"/>
</dbReference>
<keyword evidence="3" id="KW-1185">Reference proteome</keyword>
<accession>A0A1W5D016</accession>
<name>A0A1W5D016_9LECA</name>
<evidence type="ECO:0000313" key="2">
    <source>
        <dbReference type="EMBL" id="SLM36401.1"/>
    </source>
</evidence>
<dbReference type="OrthoDB" id="4158087at2759"/>
<reference evidence="2" key="2">
    <citation type="submission" date="2017-03" db="EMBL/GenBank/DDBJ databases">
        <authorList>
            <person name="Afonso C.L."/>
            <person name="Miller P.J."/>
            <person name="Scott M.A."/>
            <person name="Spackman E."/>
            <person name="Goraichik I."/>
            <person name="Dimitrov K.M."/>
            <person name="Suarez D.L."/>
            <person name="Swayne D.E."/>
        </authorList>
    </citation>
    <scope>NUCLEOTIDE SEQUENCE [LARGE SCALE GENOMIC DNA]</scope>
</reference>
<dbReference type="Proteomes" id="UP000324767">
    <property type="component" value="Unassembled WGS sequence"/>
</dbReference>
<dbReference type="InterPro" id="IPR021858">
    <property type="entry name" value="Fun_TF"/>
</dbReference>
<dbReference type="PANTHER" id="PTHR37540:SF5">
    <property type="entry name" value="TRANSCRIPTION FACTOR DOMAIN-CONTAINING PROTEIN"/>
    <property type="match status" value="1"/>
</dbReference>
<dbReference type="Proteomes" id="UP000192927">
    <property type="component" value="Unassembled WGS sequence"/>
</dbReference>
<dbReference type="PANTHER" id="PTHR37540">
    <property type="entry name" value="TRANSCRIPTION FACTOR (ACR-2), PUTATIVE-RELATED-RELATED"/>
    <property type="match status" value="1"/>
</dbReference>
<evidence type="ECO:0000313" key="1">
    <source>
        <dbReference type="EMBL" id="KAA6408483.1"/>
    </source>
</evidence>
<reference evidence="1 4" key="3">
    <citation type="submission" date="2019-09" db="EMBL/GenBank/DDBJ databases">
        <title>The hologenome of the rock-dwelling lichen Lasallia pustulata.</title>
        <authorList>
            <person name="Greshake Tzovaras B."/>
            <person name="Segers F."/>
            <person name="Bicker A."/>
            <person name="Dal Grande F."/>
            <person name="Otte J."/>
            <person name="Hankeln T."/>
            <person name="Schmitt I."/>
            <person name="Ebersberger I."/>
        </authorList>
    </citation>
    <scope>NUCLEOTIDE SEQUENCE [LARGE SCALE GENOMIC DNA]</scope>
    <source>
        <strain evidence="1">A1-1</strain>
    </source>
</reference>
<evidence type="ECO:0000313" key="4">
    <source>
        <dbReference type="Proteomes" id="UP000324767"/>
    </source>
</evidence>
<reference evidence="3" key="1">
    <citation type="submission" date="2017-03" db="EMBL/GenBank/DDBJ databases">
        <authorList>
            <person name="Sharma R."/>
            <person name="Thines M."/>
        </authorList>
    </citation>
    <scope>NUCLEOTIDE SEQUENCE [LARGE SCALE GENOMIC DNA]</scope>
</reference>
<dbReference type="Pfam" id="PF11951">
    <property type="entry name" value="Fungal_trans_2"/>
    <property type="match status" value="1"/>
</dbReference>
<dbReference type="EMBL" id="FWEW01001082">
    <property type="protein sequence ID" value="SLM36401.1"/>
    <property type="molecule type" value="Genomic_DNA"/>
</dbReference>
<sequence length="653" mass="72284">MAMNKAAAHVLLEEQPARRKAHITAQVCSSSLAALVPLINVHSASSSGLDPSRNHYEAIQYIGADRVSVANCTDLSRMASRSNPKGSAPPEPRAQWQFVNISSPVQSRDAGFKRLVRGTAMRNHRRNEKRNRVQAFSETTVAGRDARVISRMGEDRLSPEETAPALGAAAGHEFVIRTDGDWWRRELKPLLDVLKAALPPKRANETVPRIASTTEMPPSRSRTDYAVGASQRHPYTRSSGIFSTIINPQTYLDTDMGDPFGSYPGSSSPQRQRLMHHFASVIAPALLPIDNGLGQNPLRTVFTREALADAALGQAVLFLASVHMDQLQRKSNNIETIRNRGEAIRLVNQRLSSPQHGLADSTIGAVVALAATELMIGNSEEVKIHMDALEKMVGIRGGFPALGMHGVLHMVVACEDLMSSAMTASKPRFPQVECRVLPFLASAVLPPPDPSARAASFRQEMPAIFHCLGRLSSALDWSKLAQPPSTTAIFAFNKIRCAIEHRLLSLPWSQREASVAAPQDRHVNEPCRVATLIYINYVLREFHYSFALLEVLKRKLMEGYERYEVSGVEVADGVAVKLLLWSLCVGAVLALDEGEEEWFAERMAEAVVRAGFEGWEEVEECLIRFLWVKQMSDTLRGRVWVQVEEELERLRRG</sequence>
<proteinExistence type="predicted"/>
<evidence type="ECO:0000313" key="3">
    <source>
        <dbReference type="Proteomes" id="UP000192927"/>
    </source>
</evidence>
<gene>
    <name evidence="1" type="ORF">FRX48_07565</name>
</gene>
<dbReference type="AlphaFoldDB" id="A0A1W5D016"/>
<protein>
    <submittedName>
        <fullName evidence="2">Uncharacterized protein</fullName>
    </submittedName>
</protein>